<evidence type="ECO:0000259" key="1">
    <source>
        <dbReference type="Pfam" id="PF01385"/>
    </source>
</evidence>
<organism evidence="2 3">
    <name type="scientific">Nonomuraea purpurea</name>
    <dbReference type="NCBI Taxonomy" id="1849276"/>
    <lineage>
        <taxon>Bacteria</taxon>
        <taxon>Bacillati</taxon>
        <taxon>Actinomycetota</taxon>
        <taxon>Actinomycetes</taxon>
        <taxon>Streptosporangiales</taxon>
        <taxon>Streptosporangiaceae</taxon>
        <taxon>Nonomuraea</taxon>
    </lineage>
</organism>
<sequence>MNTGDNPGSAVGIDRGVAKVATRSDGRFHHQVFARDREVEHVRKLQRDVARTTKGSARRKKAVARVAHLTRKIRRRREDFAAKTAHAHRLRADRVRGAGDTTVSVVTTIDNPTLLQWIRTEALARN</sequence>
<reference evidence="3" key="1">
    <citation type="journal article" date="2019" name="Int. J. Syst. Evol. Microbiol.">
        <title>The Global Catalogue of Microorganisms (GCM) 10K type strain sequencing project: providing services to taxonomists for standard genome sequencing and annotation.</title>
        <authorList>
            <consortium name="The Broad Institute Genomics Platform"/>
            <consortium name="The Broad Institute Genome Sequencing Center for Infectious Disease"/>
            <person name="Wu L."/>
            <person name="Ma J."/>
        </authorList>
    </citation>
    <scope>NUCLEOTIDE SEQUENCE [LARGE SCALE GENOMIC DNA]</scope>
    <source>
        <strain evidence="3">TBRC 1276</strain>
    </source>
</reference>
<dbReference type="Proteomes" id="UP001595851">
    <property type="component" value="Unassembled WGS sequence"/>
</dbReference>
<name>A0ABV8GDW8_9ACTN</name>
<keyword evidence="3" id="KW-1185">Reference proteome</keyword>
<comment type="caution">
    <text evidence="2">The sequence shown here is derived from an EMBL/GenBank/DDBJ whole genome shotgun (WGS) entry which is preliminary data.</text>
</comment>
<dbReference type="RefSeq" id="WP_379532076.1">
    <property type="nucleotide sequence ID" value="NZ_JBHSBI010000019.1"/>
</dbReference>
<evidence type="ECO:0000313" key="3">
    <source>
        <dbReference type="Proteomes" id="UP001595851"/>
    </source>
</evidence>
<feature type="domain" description="Probable transposase IS891/IS1136/IS1341" evidence="1">
    <location>
        <begin position="6"/>
        <end position="86"/>
    </location>
</feature>
<protein>
    <submittedName>
        <fullName evidence="2">Transposase</fullName>
    </submittedName>
</protein>
<dbReference type="InterPro" id="IPR001959">
    <property type="entry name" value="Transposase"/>
</dbReference>
<dbReference type="Pfam" id="PF01385">
    <property type="entry name" value="OrfB_IS605"/>
    <property type="match status" value="1"/>
</dbReference>
<proteinExistence type="predicted"/>
<accession>A0ABV8GDW8</accession>
<gene>
    <name evidence="2" type="ORF">ACFOY2_33315</name>
</gene>
<dbReference type="EMBL" id="JBHSBI010000019">
    <property type="protein sequence ID" value="MFC4012156.1"/>
    <property type="molecule type" value="Genomic_DNA"/>
</dbReference>
<evidence type="ECO:0000313" key="2">
    <source>
        <dbReference type="EMBL" id="MFC4012156.1"/>
    </source>
</evidence>